<gene>
    <name evidence="1" type="ORF">OFUS_LOCUS8511</name>
</gene>
<comment type="caution">
    <text evidence="1">The sequence shown here is derived from an EMBL/GenBank/DDBJ whole genome shotgun (WGS) entry which is preliminary data.</text>
</comment>
<name>A0A8J1V0A1_OWEFU</name>
<protein>
    <submittedName>
        <fullName evidence="1">Uncharacterized protein</fullName>
    </submittedName>
</protein>
<evidence type="ECO:0000313" key="2">
    <source>
        <dbReference type="Proteomes" id="UP000749559"/>
    </source>
</evidence>
<proteinExistence type="predicted"/>
<accession>A0A8J1V0A1</accession>
<organism evidence="1 2">
    <name type="scientific">Owenia fusiformis</name>
    <name type="common">Polychaete worm</name>
    <dbReference type="NCBI Taxonomy" id="6347"/>
    <lineage>
        <taxon>Eukaryota</taxon>
        <taxon>Metazoa</taxon>
        <taxon>Spiralia</taxon>
        <taxon>Lophotrochozoa</taxon>
        <taxon>Annelida</taxon>
        <taxon>Polychaeta</taxon>
        <taxon>Sedentaria</taxon>
        <taxon>Canalipalpata</taxon>
        <taxon>Sabellida</taxon>
        <taxon>Oweniida</taxon>
        <taxon>Oweniidae</taxon>
        <taxon>Owenia</taxon>
    </lineage>
</organism>
<evidence type="ECO:0000313" key="1">
    <source>
        <dbReference type="EMBL" id="CAH1782023.1"/>
    </source>
</evidence>
<dbReference type="AlphaFoldDB" id="A0A8J1V0A1"/>
<sequence>MSRFFSLVALCLSFNFIDGQDPPDFMVTTSCHAEGPALVACQEKYFGDLIGDNGPNSYVCGYDSDIDPTGNNPPVCDIDECTCVNGLLAATSSLDSRYAEVFGVDISGMEAQAYMDLDQILDDLNDLYGVELSDENRLYLAANNEELNGTPRCTYLKNVSTSVSTMKTQIDDYISNNPSVSITILGALQRMSNYFNWVLTIYLPNFATREGFTCISDDQCLGTRHRRLCGSDCQCSLQCRVNNDCSDPSRPNCRSNRAGIMVCGDPHISQTIKGSSHKLCYDFFGESGATYLVFRDHNLDVMATFITSTKTKYGIVEYVGALEVRTKDFRMSVTPLMITLHSPGKDTQIYKWMQQTLNIEIGWASVSKKQVRIFIDGEMEILIIRKGNAKGEQFLNFGVTEIDGVSKSAGGILGSIGQSAIFDAQTSHEGVLYWANVTFPVKIAHHQCLKISENFQDKFNDILQMFKVSNERPIGHIIQ</sequence>
<keyword evidence="2" id="KW-1185">Reference proteome</keyword>
<dbReference type="Proteomes" id="UP000749559">
    <property type="component" value="Unassembled WGS sequence"/>
</dbReference>
<reference evidence="1" key="1">
    <citation type="submission" date="2022-03" db="EMBL/GenBank/DDBJ databases">
        <authorList>
            <person name="Martin C."/>
        </authorList>
    </citation>
    <scope>NUCLEOTIDE SEQUENCE</scope>
</reference>
<dbReference type="EMBL" id="CAIIXF020000004">
    <property type="protein sequence ID" value="CAH1782023.1"/>
    <property type="molecule type" value="Genomic_DNA"/>
</dbReference>